<evidence type="ECO:0000313" key="7">
    <source>
        <dbReference type="Proteomes" id="UP001589798"/>
    </source>
</evidence>
<reference evidence="6 7" key="1">
    <citation type="submission" date="2024-09" db="EMBL/GenBank/DDBJ databases">
        <authorList>
            <person name="Sun Q."/>
            <person name="Mori K."/>
        </authorList>
    </citation>
    <scope>NUCLEOTIDE SEQUENCE [LARGE SCALE GENOMIC DNA]</scope>
    <source>
        <strain evidence="6 7">CCM 7706</strain>
    </source>
</reference>
<evidence type="ECO:0000256" key="1">
    <source>
        <dbReference type="ARBA" id="ARBA00007074"/>
    </source>
</evidence>
<feature type="domain" description="NlpC/P60" evidence="5">
    <location>
        <begin position="1"/>
        <end position="140"/>
    </location>
</feature>
<dbReference type="RefSeq" id="WP_379486277.1">
    <property type="nucleotide sequence ID" value="NZ_JBHLWK010000007.1"/>
</dbReference>
<evidence type="ECO:0000256" key="3">
    <source>
        <dbReference type="ARBA" id="ARBA00022801"/>
    </source>
</evidence>
<evidence type="ECO:0000256" key="4">
    <source>
        <dbReference type="ARBA" id="ARBA00022807"/>
    </source>
</evidence>
<dbReference type="InterPro" id="IPR000064">
    <property type="entry name" value="NLP_P60_dom"/>
</dbReference>
<accession>A0ABV6CS02</accession>
<dbReference type="EMBL" id="JBHLWK010000007">
    <property type="protein sequence ID" value="MFC0203505.1"/>
    <property type="molecule type" value="Genomic_DNA"/>
</dbReference>
<organism evidence="6 7">
    <name type="scientific">Novosphingobium soli</name>
    <dbReference type="NCBI Taxonomy" id="574956"/>
    <lineage>
        <taxon>Bacteria</taxon>
        <taxon>Pseudomonadati</taxon>
        <taxon>Pseudomonadota</taxon>
        <taxon>Alphaproteobacteria</taxon>
        <taxon>Sphingomonadales</taxon>
        <taxon>Sphingomonadaceae</taxon>
        <taxon>Novosphingobium</taxon>
    </lineage>
</organism>
<dbReference type="PROSITE" id="PS51935">
    <property type="entry name" value="NLPC_P60"/>
    <property type="match status" value="1"/>
</dbReference>
<gene>
    <name evidence="6" type="ORF">ACFFJC_04365</name>
</gene>
<evidence type="ECO:0000259" key="5">
    <source>
        <dbReference type="PROSITE" id="PS51935"/>
    </source>
</evidence>
<dbReference type="Gene3D" id="3.90.1720.10">
    <property type="entry name" value="endopeptidase domain like (from Nostoc punctiforme)"/>
    <property type="match status" value="1"/>
</dbReference>
<dbReference type="Proteomes" id="UP001589798">
    <property type="component" value="Unassembled WGS sequence"/>
</dbReference>
<comment type="caution">
    <text evidence="6">The sequence shown here is derived from an EMBL/GenBank/DDBJ whole genome shotgun (WGS) entry which is preliminary data.</text>
</comment>
<dbReference type="InterPro" id="IPR038765">
    <property type="entry name" value="Papain-like_cys_pep_sf"/>
</dbReference>
<evidence type="ECO:0000313" key="6">
    <source>
        <dbReference type="EMBL" id="MFC0203505.1"/>
    </source>
</evidence>
<name>A0ABV6CS02_9SPHN</name>
<dbReference type="SUPFAM" id="SSF54001">
    <property type="entry name" value="Cysteine proteinases"/>
    <property type="match status" value="1"/>
</dbReference>
<comment type="similarity">
    <text evidence="1">Belongs to the peptidase C40 family.</text>
</comment>
<keyword evidence="7" id="KW-1185">Reference proteome</keyword>
<keyword evidence="2" id="KW-0645">Protease</keyword>
<keyword evidence="3" id="KW-0378">Hydrolase</keyword>
<keyword evidence="4" id="KW-0788">Thiol protease</keyword>
<sequence length="140" mass="14419">MSGEALARAALSLVGAPFRLHGRDPASGLDCLGVLALVCAATGRTARLPTGYALRSRRVPDADRHAAMLGLRPAAGEIARGDVLLLRTAPCQLHLAIAVSAASIVHAHAGLGKVVRGPLPPTWPVLGHWRAAPAAPLEDI</sequence>
<proteinExistence type="inferred from homology"/>
<protein>
    <recommendedName>
        <fullName evidence="5">NlpC/P60 domain-containing protein</fullName>
    </recommendedName>
</protein>
<evidence type="ECO:0000256" key="2">
    <source>
        <dbReference type="ARBA" id="ARBA00022670"/>
    </source>
</evidence>